<feature type="compositionally biased region" description="Polar residues" evidence="1">
    <location>
        <begin position="184"/>
        <end position="195"/>
    </location>
</feature>
<dbReference type="Proteomes" id="UP001642260">
    <property type="component" value="Unassembled WGS sequence"/>
</dbReference>
<feature type="compositionally biased region" description="Basic and acidic residues" evidence="1">
    <location>
        <begin position="143"/>
        <end position="152"/>
    </location>
</feature>
<organism evidence="2 3">
    <name type="scientific">Eruca vesicaria subsp. sativa</name>
    <name type="common">Garden rocket</name>
    <name type="synonym">Eruca sativa</name>
    <dbReference type="NCBI Taxonomy" id="29727"/>
    <lineage>
        <taxon>Eukaryota</taxon>
        <taxon>Viridiplantae</taxon>
        <taxon>Streptophyta</taxon>
        <taxon>Embryophyta</taxon>
        <taxon>Tracheophyta</taxon>
        <taxon>Spermatophyta</taxon>
        <taxon>Magnoliopsida</taxon>
        <taxon>eudicotyledons</taxon>
        <taxon>Gunneridae</taxon>
        <taxon>Pentapetalae</taxon>
        <taxon>rosids</taxon>
        <taxon>malvids</taxon>
        <taxon>Brassicales</taxon>
        <taxon>Brassicaceae</taxon>
        <taxon>Brassiceae</taxon>
        <taxon>Eruca</taxon>
    </lineage>
</organism>
<name>A0ABC8LD61_ERUVS</name>
<dbReference type="EMBL" id="CAKOAT010514043">
    <property type="protein sequence ID" value="CAH8381560.1"/>
    <property type="molecule type" value="Genomic_DNA"/>
</dbReference>
<evidence type="ECO:0000313" key="3">
    <source>
        <dbReference type="Proteomes" id="UP001642260"/>
    </source>
</evidence>
<protein>
    <submittedName>
        <fullName evidence="2">Uncharacterized protein</fullName>
    </submittedName>
</protein>
<evidence type="ECO:0000256" key="1">
    <source>
        <dbReference type="SAM" id="MobiDB-lite"/>
    </source>
</evidence>
<feature type="region of interest" description="Disordered" evidence="1">
    <location>
        <begin position="121"/>
        <end position="195"/>
    </location>
</feature>
<dbReference type="AlphaFoldDB" id="A0ABC8LD61"/>
<comment type="caution">
    <text evidence="2">The sequence shown here is derived from an EMBL/GenBank/DDBJ whole genome shotgun (WGS) entry which is preliminary data.</text>
</comment>
<sequence length="195" mass="22289">MNLEEPLPASIKVRGSKEIISIWGHTEKTCSKNKNVKDKDNEEVVKEKELGLQETSVETDKPSKSIDLENPVLETRKQESSTCLIMRNCVRWFPKAHPLAIEKMVSRVEVWIQSNDLEEGEVEADFESSSSSSEEESSLESKVVLEKRKQLDKQQIGKNRKNQNWKNPSTNVGNKKVQNKGAKNKQTNQVSSWRH</sequence>
<reference evidence="2 3" key="1">
    <citation type="submission" date="2022-03" db="EMBL/GenBank/DDBJ databases">
        <authorList>
            <person name="Macdonald S."/>
            <person name="Ahmed S."/>
            <person name="Newling K."/>
        </authorList>
    </citation>
    <scope>NUCLEOTIDE SEQUENCE [LARGE SCALE GENOMIC DNA]</scope>
</reference>
<evidence type="ECO:0000313" key="2">
    <source>
        <dbReference type="EMBL" id="CAH8381560.1"/>
    </source>
</evidence>
<accession>A0ABC8LD61</accession>
<keyword evidence="3" id="KW-1185">Reference proteome</keyword>
<feature type="compositionally biased region" description="Polar residues" evidence="1">
    <location>
        <begin position="164"/>
        <end position="173"/>
    </location>
</feature>
<proteinExistence type="predicted"/>
<gene>
    <name evidence="2" type="ORF">ERUC_LOCUS34043</name>
</gene>